<reference evidence="2" key="1">
    <citation type="submission" date="2020-11" db="EMBL/GenBank/DDBJ databases">
        <authorList>
            <consortium name="DOE Joint Genome Institute"/>
            <person name="Ahrendt S."/>
            <person name="Riley R."/>
            <person name="Andreopoulos W."/>
            <person name="Labutti K."/>
            <person name="Pangilinan J."/>
            <person name="Ruiz-Duenas F.J."/>
            <person name="Barrasa J.M."/>
            <person name="Sanchez-Garcia M."/>
            <person name="Camarero S."/>
            <person name="Miyauchi S."/>
            <person name="Serrano A."/>
            <person name="Linde D."/>
            <person name="Babiker R."/>
            <person name="Drula E."/>
            <person name="Ayuso-Fernandez I."/>
            <person name="Pacheco R."/>
            <person name="Padilla G."/>
            <person name="Ferreira P."/>
            <person name="Barriuso J."/>
            <person name="Kellner H."/>
            <person name="Castanera R."/>
            <person name="Alfaro M."/>
            <person name="Ramirez L."/>
            <person name="Pisabarro A.G."/>
            <person name="Kuo A."/>
            <person name="Tritt A."/>
            <person name="Lipzen A."/>
            <person name="He G."/>
            <person name="Yan M."/>
            <person name="Ng V."/>
            <person name="Cullen D."/>
            <person name="Martin F."/>
            <person name="Rosso M.-N."/>
            <person name="Henrissat B."/>
            <person name="Hibbett D."/>
            <person name="Martinez A.T."/>
            <person name="Grigoriev I.V."/>
        </authorList>
    </citation>
    <scope>NUCLEOTIDE SEQUENCE</scope>
    <source>
        <strain evidence="2">CBS 247.69</strain>
    </source>
</reference>
<accession>A0A9P5XUS8</accession>
<keyword evidence="3" id="KW-1185">Reference proteome</keyword>
<dbReference type="EMBL" id="MU150463">
    <property type="protein sequence ID" value="KAF9456086.1"/>
    <property type="molecule type" value="Genomic_DNA"/>
</dbReference>
<name>A0A9P5XUS8_9AGAR</name>
<comment type="caution">
    <text evidence="2">The sequence shown here is derived from an EMBL/GenBank/DDBJ whole genome shotgun (WGS) entry which is preliminary data.</text>
</comment>
<proteinExistence type="predicted"/>
<evidence type="ECO:0000313" key="3">
    <source>
        <dbReference type="Proteomes" id="UP000807353"/>
    </source>
</evidence>
<gene>
    <name evidence="2" type="ORF">BDZ94DRAFT_1352059</name>
</gene>
<dbReference type="Proteomes" id="UP000807353">
    <property type="component" value="Unassembled WGS sequence"/>
</dbReference>
<sequence>MLQEQVSTIVNNAVRPVDTLPTTPIPTSHDQEPVQQSSLRPALPNDFDGRHESGQAFLNMCKLYIQLVPHQFANEIIQIRWAFTFMKMGRTYSFADWTIQYE</sequence>
<protein>
    <submittedName>
        <fullName evidence="2">Uncharacterized protein</fullName>
    </submittedName>
</protein>
<feature type="region of interest" description="Disordered" evidence="1">
    <location>
        <begin position="1"/>
        <end position="46"/>
    </location>
</feature>
<evidence type="ECO:0000256" key="1">
    <source>
        <dbReference type="SAM" id="MobiDB-lite"/>
    </source>
</evidence>
<dbReference type="OrthoDB" id="10652327at2759"/>
<feature type="compositionally biased region" description="Polar residues" evidence="1">
    <location>
        <begin position="20"/>
        <end position="39"/>
    </location>
</feature>
<organism evidence="2 3">
    <name type="scientific">Collybia nuda</name>
    <dbReference type="NCBI Taxonomy" id="64659"/>
    <lineage>
        <taxon>Eukaryota</taxon>
        <taxon>Fungi</taxon>
        <taxon>Dikarya</taxon>
        <taxon>Basidiomycota</taxon>
        <taxon>Agaricomycotina</taxon>
        <taxon>Agaricomycetes</taxon>
        <taxon>Agaricomycetidae</taxon>
        <taxon>Agaricales</taxon>
        <taxon>Tricholomatineae</taxon>
        <taxon>Clitocybaceae</taxon>
        <taxon>Collybia</taxon>
    </lineage>
</organism>
<evidence type="ECO:0000313" key="2">
    <source>
        <dbReference type="EMBL" id="KAF9456086.1"/>
    </source>
</evidence>
<feature type="compositionally biased region" description="Polar residues" evidence="1">
    <location>
        <begin position="1"/>
        <end position="11"/>
    </location>
</feature>
<dbReference type="AlphaFoldDB" id="A0A9P5XUS8"/>